<comment type="caution">
    <text evidence="1">The sequence shown here is derived from an EMBL/GenBank/DDBJ whole genome shotgun (WGS) entry which is preliminary data.</text>
</comment>
<protein>
    <recommendedName>
        <fullName evidence="3">Phytanoyl-CoA dioxygenase</fullName>
    </recommendedName>
</protein>
<evidence type="ECO:0008006" key="3">
    <source>
        <dbReference type="Google" id="ProtNLM"/>
    </source>
</evidence>
<proteinExistence type="predicted"/>
<keyword evidence="2" id="KW-1185">Reference proteome</keyword>
<organism evidence="1 2">
    <name type="scientific">Paraburkholderia metrosideri</name>
    <dbReference type="NCBI Taxonomy" id="580937"/>
    <lineage>
        <taxon>Bacteria</taxon>
        <taxon>Pseudomonadati</taxon>
        <taxon>Pseudomonadota</taxon>
        <taxon>Betaproteobacteria</taxon>
        <taxon>Burkholderiales</taxon>
        <taxon>Burkholderiaceae</taxon>
        <taxon>Paraburkholderia</taxon>
    </lineage>
</organism>
<evidence type="ECO:0000313" key="2">
    <source>
        <dbReference type="Proteomes" id="UP000598032"/>
    </source>
</evidence>
<reference evidence="1 2" key="1">
    <citation type="submission" date="2020-10" db="EMBL/GenBank/DDBJ databases">
        <authorList>
            <person name="Peeters C."/>
        </authorList>
    </citation>
    <scope>NUCLEOTIDE SEQUENCE [LARGE SCALE GENOMIC DNA]</scope>
    <source>
        <strain evidence="1 2">LMG 28140</strain>
    </source>
</reference>
<dbReference type="PANTHER" id="PTHR20883">
    <property type="entry name" value="PHYTANOYL-COA DIOXYGENASE DOMAIN CONTAINING 1"/>
    <property type="match status" value="1"/>
</dbReference>
<dbReference type="PANTHER" id="PTHR20883:SF46">
    <property type="entry name" value="PHYTANOYL-COA HYDROXYLASE"/>
    <property type="match status" value="1"/>
</dbReference>
<name>A0ABM8NGM9_9BURK</name>
<dbReference type="SUPFAM" id="SSF51197">
    <property type="entry name" value="Clavaminate synthase-like"/>
    <property type="match status" value="1"/>
</dbReference>
<dbReference type="Gene3D" id="2.60.120.620">
    <property type="entry name" value="q2cbj1_9rhob like domain"/>
    <property type="match status" value="1"/>
</dbReference>
<evidence type="ECO:0000313" key="1">
    <source>
        <dbReference type="EMBL" id="CAD6524216.1"/>
    </source>
</evidence>
<dbReference type="InterPro" id="IPR008775">
    <property type="entry name" value="Phytyl_CoA_dOase-like"/>
</dbReference>
<accession>A0ABM8NGM9</accession>
<gene>
    <name evidence="1" type="ORF">LMG28140_01580</name>
</gene>
<dbReference type="Pfam" id="PF05721">
    <property type="entry name" value="PhyH"/>
    <property type="match status" value="1"/>
</dbReference>
<dbReference type="Proteomes" id="UP000598032">
    <property type="component" value="Unassembled WGS sequence"/>
</dbReference>
<sequence length="309" mass="34996">MQTKSVGPDRIKQNGLDIDQISALGHRGFSSFENIASAEEISELKGICERLIFAGAGAKEGALFDFIGDNPLASTGLTQLSMPSNFDSRLRKTDYHKRLHALAKQVLGPKARFAGDHLFYKPPVAGPETPWHQDEAFHDPRFTYQEVSFWLPLQPATVENGCLRFIPGSHRWSVQPHRKLVGKERSHGIECYDGFDPEDAVFCPIPVGGCTMHLGRTLHGAGPNVTATARIAYVVVFDVPATISTVYREFNWLNHTTTRDETELNWRRGQGKIVALYRALTRRNNIDPYRLYYGFKRRWWSLVQGRKRI</sequence>
<dbReference type="EMBL" id="CAJHCP010000003">
    <property type="protein sequence ID" value="CAD6524216.1"/>
    <property type="molecule type" value="Genomic_DNA"/>
</dbReference>
<dbReference type="RefSeq" id="WP_201641718.1">
    <property type="nucleotide sequence ID" value="NZ_CAJHCP010000003.1"/>
</dbReference>